<proteinExistence type="predicted"/>
<dbReference type="Proteomes" id="UP000241629">
    <property type="component" value="Segment"/>
</dbReference>
<organism evidence="1 2">
    <name type="scientific">Pantoea phage vB_PagS_Vid5</name>
    <dbReference type="NCBI Taxonomy" id="2099652"/>
    <lineage>
        <taxon>Viruses</taxon>
        <taxon>Duplodnaviria</taxon>
        <taxon>Heunggongvirae</taxon>
        <taxon>Uroviricota</taxon>
        <taxon>Caudoviricetes</taxon>
        <taxon>Vidquintavirus</taxon>
        <taxon>Vidquintavirus Vid5</taxon>
    </lineage>
</organism>
<accession>A0A2P1CKX3</accession>
<sequence length="62" mass="6553">MAVSTGCAGVLAGNLLPVAVRTATRPSPSTLSLSIHNINYIQLQEPLQYLTLNIRGNVAAYV</sequence>
<name>A0A2P1CKX3_9CAUD</name>
<evidence type="ECO:0000313" key="1">
    <source>
        <dbReference type="EMBL" id="AVJ51824.1"/>
    </source>
</evidence>
<protein>
    <submittedName>
        <fullName evidence="1">Uncharacterized protein</fullName>
    </submittedName>
</protein>
<gene>
    <name evidence="1" type="ORF">Vid5_gp69</name>
</gene>
<dbReference type="EMBL" id="MG948468">
    <property type="protein sequence ID" value="AVJ51824.1"/>
    <property type="molecule type" value="Genomic_DNA"/>
</dbReference>
<evidence type="ECO:0000313" key="2">
    <source>
        <dbReference type="Proteomes" id="UP000241629"/>
    </source>
</evidence>
<reference evidence="1 2" key="1">
    <citation type="submission" date="2018-02" db="EMBL/GenBank/DDBJ databases">
        <title>Complete genome sequence of Pantoea phage vB_PagS_Vid5.</title>
        <authorList>
            <person name="Truncaite L."/>
            <person name="Simoliunas E."/>
            <person name="Meskys R."/>
        </authorList>
    </citation>
    <scope>NUCLEOTIDE SEQUENCE [LARGE SCALE GENOMIC DNA]</scope>
</reference>
<keyword evidence="2" id="KW-1185">Reference proteome</keyword>